<dbReference type="InterPro" id="IPR005821">
    <property type="entry name" value="Ion_trans_dom"/>
</dbReference>
<evidence type="ECO:0000256" key="5">
    <source>
        <dbReference type="SAM" id="MobiDB-lite"/>
    </source>
</evidence>
<organism evidence="7 8">
    <name type="scientific">Phytophthora palmivora</name>
    <dbReference type="NCBI Taxonomy" id="4796"/>
    <lineage>
        <taxon>Eukaryota</taxon>
        <taxon>Sar</taxon>
        <taxon>Stramenopiles</taxon>
        <taxon>Oomycota</taxon>
        <taxon>Peronosporomycetes</taxon>
        <taxon>Peronosporales</taxon>
        <taxon>Peronosporaceae</taxon>
        <taxon>Phytophthora</taxon>
    </lineage>
</organism>
<keyword evidence="2" id="KW-0812">Transmembrane</keyword>
<sequence length="560" mass="62025">MDRGEFPHLTDSQFESVRKMVCIFGGDALRSLAAATPAEQVERIEAFDTANRPRPSRPQTGDTITRHTMIVPNQVTSLPAQVNPLRRGPSASRIHEAADAEAVLRQVEQLDTLINANATLKSVQTPTHRASISQKHILGFLEKQARSALSPDVSQDEASSTGSGANSITHGNSRKVFPHIENKLETIGSGDLDVDGSKAADASMHRKSTRKSLAERLSSLVSDDPDSRQTTASPRQRKTSNVDIRRRSNRNSRVDSRRRSSTIIADVSKFKQTVSRMFEKASQIKLDDERSARVAELVDSEVMVLNASQLAQSQQRKAEKFTISIHSTFRHWWDFVITTSIAYVIVTTPIKVGFDVQSSGLNYVLDVAVDVIYLIEMVLNFFTSYEDDATGEEIKNLDKIRKNYLQSWFLVDAVSSFPSSLVGTTNGLLTLSKILKVARVAKVSDSGLVRTLSGHVDRSMNPSMLRMLKLTVIFLVSQHLIACSYYYIKRRDERGEVTLSTSRVDNQVPHSESETPPARPVEEQCHVFDGVSGRQVKAGAVHLEALPEVSALLNLEELTS</sequence>
<evidence type="ECO:0000256" key="2">
    <source>
        <dbReference type="ARBA" id="ARBA00022692"/>
    </source>
</evidence>
<name>A0A2P4YHV4_9STRA</name>
<dbReference type="PANTHER" id="PTHR47823:SF9">
    <property type="entry name" value="CHROMOSOME UNDETERMINED SCAFFOLD_10, WHOLE GENOME SHOTGUN SEQUENCE"/>
    <property type="match status" value="1"/>
</dbReference>
<comment type="subcellular location">
    <subcellularLocation>
        <location evidence="1">Membrane</location>
        <topology evidence="1">Multi-pass membrane protein</topology>
    </subcellularLocation>
</comment>
<evidence type="ECO:0000313" key="8">
    <source>
        <dbReference type="Proteomes" id="UP000237271"/>
    </source>
</evidence>
<evidence type="ECO:0000313" key="7">
    <source>
        <dbReference type="EMBL" id="POM77378.1"/>
    </source>
</evidence>
<dbReference type="PANTHER" id="PTHR47823">
    <property type="entry name" value="ION_TRANS DOMAIN-CONTAINING PROTEIN"/>
    <property type="match status" value="1"/>
</dbReference>
<feature type="region of interest" description="Disordered" evidence="5">
    <location>
        <begin position="499"/>
        <end position="520"/>
    </location>
</feature>
<dbReference type="GO" id="GO:0016020">
    <property type="term" value="C:membrane"/>
    <property type="evidence" value="ECO:0007669"/>
    <property type="project" value="UniProtKB-SubCell"/>
</dbReference>
<dbReference type="Proteomes" id="UP000237271">
    <property type="component" value="Unassembled WGS sequence"/>
</dbReference>
<proteinExistence type="predicted"/>
<gene>
    <name evidence="7" type="ORF">PHPALM_5246</name>
</gene>
<keyword evidence="4" id="KW-0472">Membrane</keyword>
<dbReference type="SUPFAM" id="SSF81324">
    <property type="entry name" value="Voltage-gated potassium channels"/>
    <property type="match status" value="1"/>
</dbReference>
<dbReference type="GO" id="GO:0005216">
    <property type="term" value="F:monoatomic ion channel activity"/>
    <property type="evidence" value="ECO:0007669"/>
    <property type="project" value="InterPro"/>
</dbReference>
<feature type="region of interest" description="Disordered" evidence="5">
    <location>
        <begin position="148"/>
        <end position="260"/>
    </location>
</feature>
<feature type="compositionally biased region" description="Polar residues" evidence="5">
    <location>
        <begin position="152"/>
        <end position="171"/>
    </location>
</feature>
<feature type="compositionally biased region" description="Polar residues" evidence="5">
    <location>
        <begin position="499"/>
        <end position="510"/>
    </location>
</feature>
<dbReference type="OrthoDB" id="421226at2759"/>
<protein>
    <submittedName>
        <fullName evidence="7">Voltage-gated Ion Channel (VIC) Superfamily</fullName>
    </submittedName>
</protein>
<dbReference type="EMBL" id="NCKW01002666">
    <property type="protein sequence ID" value="POM77378.1"/>
    <property type="molecule type" value="Genomic_DNA"/>
</dbReference>
<feature type="domain" description="Ion transport" evidence="6">
    <location>
        <begin position="331"/>
        <end position="488"/>
    </location>
</feature>
<evidence type="ECO:0000256" key="3">
    <source>
        <dbReference type="ARBA" id="ARBA00022989"/>
    </source>
</evidence>
<evidence type="ECO:0000256" key="1">
    <source>
        <dbReference type="ARBA" id="ARBA00004141"/>
    </source>
</evidence>
<keyword evidence="8" id="KW-1185">Reference proteome</keyword>
<reference evidence="7 8" key="1">
    <citation type="journal article" date="2017" name="Genome Biol. Evol.">
        <title>Phytophthora megakarya and P. palmivora, closely related causal agents of cacao black pod rot, underwent increases in genome sizes and gene numbers by different mechanisms.</title>
        <authorList>
            <person name="Ali S.S."/>
            <person name="Shao J."/>
            <person name="Lary D.J."/>
            <person name="Kronmiller B."/>
            <person name="Shen D."/>
            <person name="Strem M.D."/>
            <person name="Amoako-Attah I."/>
            <person name="Akrofi A.Y."/>
            <person name="Begoude B.A."/>
            <person name="Ten Hoopen G.M."/>
            <person name="Coulibaly K."/>
            <person name="Kebe B.I."/>
            <person name="Melnick R.L."/>
            <person name="Guiltinan M.J."/>
            <person name="Tyler B.M."/>
            <person name="Meinhardt L.W."/>
            <person name="Bailey B.A."/>
        </authorList>
    </citation>
    <scope>NUCLEOTIDE SEQUENCE [LARGE SCALE GENOMIC DNA]</scope>
    <source>
        <strain evidence="8">sbr112.9</strain>
    </source>
</reference>
<dbReference type="AlphaFoldDB" id="A0A2P4YHV4"/>
<dbReference type="Pfam" id="PF00520">
    <property type="entry name" value="Ion_trans"/>
    <property type="match status" value="1"/>
</dbReference>
<keyword evidence="3" id="KW-1133">Transmembrane helix</keyword>
<evidence type="ECO:0000256" key="4">
    <source>
        <dbReference type="ARBA" id="ARBA00023136"/>
    </source>
</evidence>
<evidence type="ECO:0000259" key="6">
    <source>
        <dbReference type="Pfam" id="PF00520"/>
    </source>
</evidence>
<dbReference type="Gene3D" id="1.10.287.70">
    <property type="match status" value="1"/>
</dbReference>
<comment type="caution">
    <text evidence="7">The sequence shown here is derived from an EMBL/GenBank/DDBJ whole genome shotgun (WGS) entry which is preliminary data.</text>
</comment>
<accession>A0A2P4YHV4</accession>